<dbReference type="Proteomes" id="UP001305414">
    <property type="component" value="Unassembled WGS sequence"/>
</dbReference>
<protein>
    <submittedName>
        <fullName evidence="1">Uncharacterized protein</fullName>
    </submittedName>
</protein>
<reference evidence="1 2" key="1">
    <citation type="submission" date="2023-10" db="EMBL/GenBank/DDBJ databases">
        <title>Draft genome sequence of Xylaria bambusicola isolate GMP-LS, the root and basal stem rot pathogen of sugarcane in Indonesia.</title>
        <authorList>
            <person name="Selvaraj P."/>
            <person name="Muralishankar V."/>
            <person name="Muruganantham S."/>
            <person name="Sp S."/>
            <person name="Haryani S."/>
            <person name="Lau K.J.X."/>
            <person name="Naqvi N.I."/>
        </authorList>
    </citation>
    <scope>NUCLEOTIDE SEQUENCE [LARGE SCALE GENOMIC DNA]</scope>
    <source>
        <strain evidence="1">GMP-LS</strain>
    </source>
</reference>
<accession>A0AAN7Z2R6</accession>
<sequence>MGRGFTLLLKIQGPSAPCHQERQRKTVGKGRVRSWLTHTSRCSVTMKSRFGVDPWPGPARSLPFGVWQGVEMNLGFAFNDATNPRSIMQLGSRVSWRSVAIRNNKQCAGCYAENWSWWAIPASQAGGTTGESPFSQARFSCVHCDCDPVLIAGVLLLEENTAREDWNS</sequence>
<dbReference type="AlphaFoldDB" id="A0AAN7Z2R6"/>
<keyword evidence="2" id="KW-1185">Reference proteome</keyword>
<evidence type="ECO:0000313" key="2">
    <source>
        <dbReference type="Proteomes" id="UP001305414"/>
    </source>
</evidence>
<gene>
    <name evidence="1" type="ORF">RRF57_002752</name>
</gene>
<name>A0AAN7Z2R6_9PEZI</name>
<comment type="caution">
    <text evidence="1">The sequence shown here is derived from an EMBL/GenBank/DDBJ whole genome shotgun (WGS) entry which is preliminary data.</text>
</comment>
<organism evidence="1 2">
    <name type="scientific">Xylaria bambusicola</name>
    <dbReference type="NCBI Taxonomy" id="326684"/>
    <lineage>
        <taxon>Eukaryota</taxon>
        <taxon>Fungi</taxon>
        <taxon>Dikarya</taxon>
        <taxon>Ascomycota</taxon>
        <taxon>Pezizomycotina</taxon>
        <taxon>Sordariomycetes</taxon>
        <taxon>Xylariomycetidae</taxon>
        <taxon>Xylariales</taxon>
        <taxon>Xylariaceae</taxon>
        <taxon>Xylaria</taxon>
    </lineage>
</organism>
<proteinExistence type="predicted"/>
<dbReference type="EMBL" id="JAWHQM010000004">
    <property type="protein sequence ID" value="KAK5627037.1"/>
    <property type="molecule type" value="Genomic_DNA"/>
</dbReference>
<evidence type="ECO:0000313" key="1">
    <source>
        <dbReference type="EMBL" id="KAK5627037.1"/>
    </source>
</evidence>